<organism evidence="1 2">
    <name type="scientific">Streptomyces pluripotens</name>
    <dbReference type="NCBI Taxonomy" id="1355015"/>
    <lineage>
        <taxon>Bacteria</taxon>
        <taxon>Bacillati</taxon>
        <taxon>Actinomycetota</taxon>
        <taxon>Actinomycetes</taxon>
        <taxon>Kitasatosporales</taxon>
        <taxon>Streptomycetaceae</taxon>
        <taxon>Streptomyces</taxon>
    </lineage>
</organism>
<evidence type="ECO:0000313" key="1">
    <source>
        <dbReference type="EMBL" id="ASN28752.1"/>
    </source>
</evidence>
<evidence type="ECO:0000313" key="2">
    <source>
        <dbReference type="Proteomes" id="UP000031501"/>
    </source>
</evidence>
<dbReference type="Pfam" id="PF19979">
    <property type="entry name" value="DUF6415"/>
    <property type="match status" value="1"/>
</dbReference>
<name>A0A221P9C3_9ACTN</name>
<reference evidence="1 2" key="1">
    <citation type="submission" date="2017-07" db="EMBL/GenBank/DDBJ databases">
        <title>Genome sequence of Streptomyces pluripotens MUSC 137T.</title>
        <authorList>
            <person name="Ser H.-L."/>
            <person name="Lee L.-H."/>
        </authorList>
    </citation>
    <scope>NUCLEOTIDE SEQUENCE [LARGE SCALE GENOMIC DNA]</scope>
    <source>
        <strain evidence="1 2">MUSC 137</strain>
    </source>
</reference>
<proteinExistence type="predicted"/>
<dbReference type="STRING" id="1355015.LK06_027360"/>
<gene>
    <name evidence="1" type="ORF">LK07_28530</name>
</gene>
<dbReference type="InterPro" id="IPR046300">
    <property type="entry name" value="DUF6415"/>
</dbReference>
<sequence length="128" mass="13392">MNRDVDAAPVDIETTRETVRLLLGPDDVPEALPAVPTGLDTLTMLLRGQLAVLIPEVEAKASRLPKGSIPRYCALACVGEAAGKLRLGDGGTPAVRVAVARKLARSAKALCDHYDGLDGEAAPEGRKP</sequence>
<protein>
    <submittedName>
        <fullName evidence="1">Uncharacterized protein</fullName>
    </submittedName>
</protein>
<keyword evidence="2" id="KW-1185">Reference proteome</keyword>
<dbReference type="AlphaFoldDB" id="A0A221P9C3"/>
<dbReference type="KEGG" id="splu:LK06_027360"/>
<accession>A0A221P9C3</accession>
<dbReference type="Proteomes" id="UP000031501">
    <property type="component" value="Chromosome"/>
</dbReference>
<dbReference type="OrthoDB" id="4246477at2"/>
<dbReference type="EMBL" id="CP022433">
    <property type="protein sequence ID" value="ASN28752.1"/>
    <property type="molecule type" value="Genomic_DNA"/>
</dbReference>